<evidence type="ECO:0000256" key="1">
    <source>
        <dbReference type="ARBA" id="ARBA00004429"/>
    </source>
</evidence>
<dbReference type="PANTHER" id="PTHR30614:SF35">
    <property type="entry name" value="ABC TRANSPORTER PERMEASE PROTEIN"/>
    <property type="match status" value="1"/>
</dbReference>
<dbReference type="Gene3D" id="1.10.3720.10">
    <property type="entry name" value="MetI-like"/>
    <property type="match status" value="1"/>
</dbReference>
<dbReference type="Pfam" id="PF00528">
    <property type="entry name" value="BPD_transp_1"/>
    <property type="match status" value="1"/>
</dbReference>
<proteinExistence type="inferred from homology"/>
<evidence type="ECO:0000256" key="2">
    <source>
        <dbReference type="ARBA" id="ARBA00010072"/>
    </source>
</evidence>
<keyword evidence="6 8" id="KW-1133">Transmembrane helix</keyword>
<evidence type="ECO:0000256" key="6">
    <source>
        <dbReference type="ARBA" id="ARBA00022989"/>
    </source>
</evidence>
<evidence type="ECO:0000256" key="5">
    <source>
        <dbReference type="ARBA" id="ARBA00022692"/>
    </source>
</evidence>
<protein>
    <submittedName>
        <fullName evidence="10">Polar amino acid transport system permease protein</fullName>
    </submittedName>
</protein>
<dbReference type="InterPro" id="IPR000515">
    <property type="entry name" value="MetI-like"/>
</dbReference>
<keyword evidence="7 8" id="KW-0472">Membrane</keyword>
<dbReference type="EMBL" id="JAVDWE010000002">
    <property type="protein sequence ID" value="MDR7093256.1"/>
    <property type="molecule type" value="Genomic_DNA"/>
</dbReference>
<feature type="domain" description="ABC transmembrane type-1" evidence="9">
    <location>
        <begin position="21"/>
        <end position="210"/>
    </location>
</feature>
<feature type="transmembrane region" description="Helical" evidence="8">
    <location>
        <begin position="146"/>
        <end position="166"/>
    </location>
</feature>
<keyword evidence="4" id="KW-1003">Cell membrane</keyword>
<keyword evidence="11" id="KW-1185">Reference proteome</keyword>
<dbReference type="PANTHER" id="PTHR30614">
    <property type="entry name" value="MEMBRANE COMPONENT OF AMINO ACID ABC TRANSPORTER"/>
    <property type="match status" value="1"/>
</dbReference>
<comment type="subcellular location">
    <subcellularLocation>
        <location evidence="1">Cell inner membrane</location>
        <topology evidence="1">Multi-pass membrane protein</topology>
    </subcellularLocation>
    <subcellularLocation>
        <location evidence="8">Cell membrane</location>
        <topology evidence="8">Multi-pass membrane protein</topology>
    </subcellularLocation>
</comment>
<dbReference type="NCBIfam" id="TIGR01726">
    <property type="entry name" value="HEQRo_perm_3TM"/>
    <property type="match status" value="1"/>
</dbReference>
<gene>
    <name evidence="10" type="ORF">J2X09_000988</name>
</gene>
<evidence type="ECO:0000256" key="3">
    <source>
        <dbReference type="ARBA" id="ARBA00022448"/>
    </source>
</evidence>
<feature type="transmembrane region" description="Helical" evidence="8">
    <location>
        <begin position="187"/>
        <end position="209"/>
    </location>
</feature>
<feature type="transmembrane region" description="Helical" evidence="8">
    <location>
        <begin position="20"/>
        <end position="45"/>
    </location>
</feature>
<comment type="similarity">
    <text evidence="2">Belongs to the binding-protein-dependent transport system permease family. HisMQ subfamily.</text>
</comment>
<dbReference type="RefSeq" id="WP_204732866.1">
    <property type="nucleotide sequence ID" value="NZ_JAVDWE010000002.1"/>
</dbReference>
<evidence type="ECO:0000259" key="9">
    <source>
        <dbReference type="PROSITE" id="PS50928"/>
    </source>
</evidence>
<feature type="transmembrane region" description="Helical" evidence="8">
    <location>
        <begin position="66"/>
        <end position="85"/>
    </location>
</feature>
<dbReference type="SUPFAM" id="SSF161098">
    <property type="entry name" value="MetI-like"/>
    <property type="match status" value="1"/>
</dbReference>
<comment type="caution">
    <text evidence="10">The sequence shown here is derived from an EMBL/GenBank/DDBJ whole genome shotgun (WGS) entry which is preliminary data.</text>
</comment>
<keyword evidence="5 8" id="KW-0812">Transmembrane</keyword>
<dbReference type="PROSITE" id="PS50928">
    <property type="entry name" value="ABC_TM1"/>
    <property type="match status" value="1"/>
</dbReference>
<dbReference type="InterPro" id="IPR043429">
    <property type="entry name" value="ArtM/GltK/GlnP/TcyL/YhdX-like"/>
</dbReference>
<reference evidence="10 11" key="1">
    <citation type="submission" date="2023-07" db="EMBL/GenBank/DDBJ databases">
        <title>Sorghum-associated microbial communities from plants grown in Nebraska, USA.</title>
        <authorList>
            <person name="Schachtman D."/>
        </authorList>
    </citation>
    <scope>NUCLEOTIDE SEQUENCE [LARGE SCALE GENOMIC DNA]</scope>
    <source>
        <strain evidence="10 11">BE240</strain>
    </source>
</reference>
<evidence type="ECO:0000313" key="10">
    <source>
        <dbReference type="EMBL" id="MDR7093256.1"/>
    </source>
</evidence>
<dbReference type="InterPro" id="IPR035906">
    <property type="entry name" value="MetI-like_sf"/>
</dbReference>
<keyword evidence="3 8" id="KW-0813">Transport</keyword>
<evidence type="ECO:0000256" key="4">
    <source>
        <dbReference type="ARBA" id="ARBA00022475"/>
    </source>
</evidence>
<dbReference type="Proteomes" id="UP001265550">
    <property type="component" value="Unassembled WGS sequence"/>
</dbReference>
<dbReference type="CDD" id="cd06261">
    <property type="entry name" value="TM_PBP2"/>
    <property type="match status" value="1"/>
</dbReference>
<name>A0ABU1V713_9BURK</name>
<organism evidence="10 11">
    <name type="scientific">Hydrogenophaga laconesensis</name>
    <dbReference type="NCBI Taxonomy" id="1805971"/>
    <lineage>
        <taxon>Bacteria</taxon>
        <taxon>Pseudomonadati</taxon>
        <taxon>Pseudomonadota</taxon>
        <taxon>Betaproteobacteria</taxon>
        <taxon>Burkholderiales</taxon>
        <taxon>Comamonadaceae</taxon>
        <taxon>Hydrogenophaga</taxon>
    </lineage>
</organism>
<dbReference type="InterPro" id="IPR010065">
    <property type="entry name" value="AA_ABC_transptr_permease_3TM"/>
</dbReference>
<accession>A0ABU1V713</accession>
<evidence type="ECO:0000313" key="11">
    <source>
        <dbReference type="Proteomes" id="UP001265550"/>
    </source>
</evidence>
<evidence type="ECO:0000256" key="7">
    <source>
        <dbReference type="ARBA" id="ARBA00023136"/>
    </source>
</evidence>
<sequence length="222" mass="23827">MGIELDFPAVLAQWPLLAKGVLWTLGLTAVSAVIGLLLGTACAWARSSGPLALRWMAGTYVELIRNTPFIVQLFFVFFGLPAAGVKLTPEIASVIAMVINLGAYAAEIIRAGIEATPKGQFEAAASLALSRVQTFLHVVLPPALKKVWPALTSQIIIVMLGSAVCGQISTQELSYAANLIQSRNFRAFEAFIIATGIYLLLSVGVRALLNWLGPRYLFGGRR</sequence>
<evidence type="ECO:0000256" key="8">
    <source>
        <dbReference type="RuleBase" id="RU363032"/>
    </source>
</evidence>